<organism evidence="1 2">
    <name type="scientific">Colwellia chukchiensis</name>
    <dbReference type="NCBI Taxonomy" id="641665"/>
    <lineage>
        <taxon>Bacteria</taxon>
        <taxon>Pseudomonadati</taxon>
        <taxon>Pseudomonadota</taxon>
        <taxon>Gammaproteobacteria</taxon>
        <taxon>Alteromonadales</taxon>
        <taxon>Colwelliaceae</taxon>
        <taxon>Colwellia</taxon>
    </lineage>
</organism>
<dbReference type="Proteomes" id="UP000199297">
    <property type="component" value="Unassembled WGS sequence"/>
</dbReference>
<proteinExistence type="predicted"/>
<gene>
    <name evidence="1" type="ORF">SAMN05216262_11942</name>
</gene>
<reference evidence="2" key="1">
    <citation type="submission" date="2016-10" db="EMBL/GenBank/DDBJ databases">
        <authorList>
            <person name="Varghese N."/>
            <person name="Submissions S."/>
        </authorList>
    </citation>
    <scope>NUCLEOTIDE SEQUENCE [LARGE SCALE GENOMIC DNA]</scope>
    <source>
        <strain evidence="2">CGMCC 1.9127</strain>
    </source>
</reference>
<dbReference type="AlphaFoldDB" id="A0A1H7SK81"/>
<keyword evidence="2" id="KW-1185">Reference proteome</keyword>
<evidence type="ECO:0008006" key="3">
    <source>
        <dbReference type="Google" id="ProtNLM"/>
    </source>
</evidence>
<name>A0A1H7SK81_9GAMM</name>
<evidence type="ECO:0000313" key="2">
    <source>
        <dbReference type="Proteomes" id="UP000199297"/>
    </source>
</evidence>
<dbReference type="STRING" id="641665.GCA_002104455_01424"/>
<dbReference type="RefSeq" id="WP_085285738.1">
    <property type="nucleotide sequence ID" value="NZ_FOBI01000019.1"/>
</dbReference>
<sequence length="118" mass="13411">MTDQVTLTSFLNQVKDTQSLWALQDKASEDWVVLDSINFKNADVLPVWSSEALAKSHCVEQWSDYQTAEISVADWMEFWVEDLLADGVVIGVNWQDQEPCMELELPEFTQAIATIEAL</sequence>
<dbReference type="InterPro" id="IPR021284">
    <property type="entry name" value="DUF2750"/>
</dbReference>
<protein>
    <recommendedName>
        <fullName evidence="3">DUF2750 domain-containing protein</fullName>
    </recommendedName>
</protein>
<evidence type="ECO:0000313" key="1">
    <source>
        <dbReference type="EMBL" id="SEL73081.1"/>
    </source>
</evidence>
<dbReference type="OrthoDB" id="5916942at2"/>
<dbReference type="Pfam" id="PF11042">
    <property type="entry name" value="DUF2750"/>
    <property type="match status" value="1"/>
</dbReference>
<accession>A0A1H7SK81</accession>
<dbReference type="EMBL" id="FOBI01000019">
    <property type="protein sequence ID" value="SEL73081.1"/>
    <property type="molecule type" value="Genomic_DNA"/>
</dbReference>